<protein>
    <submittedName>
        <fullName evidence="1">Uncharacterized protein</fullName>
    </submittedName>
</protein>
<evidence type="ECO:0000313" key="1">
    <source>
        <dbReference type="EMBL" id="KAH3673635.1"/>
    </source>
</evidence>
<organism evidence="1 2">
    <name type="scientific">Wickerhamomyces mucosus</name>
    <dbReference type="NCBI Taxonomy" id="1378264"/>
    <lineage>
        <taxon>Eukaryota</taxon>
        <taxon>Fungi</taxon>
        <taxon>Dikarya</taxon>
        <taxon>Ascomycota</taxon>
        <taxon>Saccharomycotina</taxon>
        <taxon>Saccharomycetes</taxon>
        <taxon>Phaffomycetales</taxon>
        <taxon>Wickerhamomycetaceae</taxon>
        <taxon>Wickerhamomyces</taxon>
    </lineage>
</organism>
<sequence length="74" mass="8161">MKSEVDKFNFTLTQGSNEDGTFIEIAILFDAKSKEATALNVDVEKLDDSLVEVDESSVLDDDCDNKNDDTALEV</sequence>
<dbReference type="Proteomes" id="UP000769528">
    <property type="component" value="Unassembled WGS sequence"/>
</dbReference>
<dbReference type="AlphaFoldDB" id="A0A9P8PLD5"/>
<reference evidence="1" key="2">
    <citation type="submission" date="2021-01" db="EMBL/GenBank/DDBJ databases">
        <authorList>
            <person name="Schikora-Tamarit M.A."/>
        </authorList>
    </citation>
    <scope>NUCLEOTIDE SEQUENCE</scope>
    <source>
        <strain evidence="1">CBS6341</strain>
    </source>
</reference>
<comment type="caution">
    <text evidence="1">The sequence shown here is derived from an EMBL/GenBank/DDBJ whole genome shotgun (WGS) entry which is preliminary data.</text>
</comment>
<gene>
    <name evidence="1" type="ORF">WICMUC_003538</name>
</gene>
<reference evidence="1" key="1">
    <citation type="journal article" date="2021" name="Open Biol.">
        <title>Shared evolutionary footprints suggest mitochondrial oxidative damage underlies multiple complex I losses in fungi.</title>
        <authorList>
            <person name="Schikora-Tamarit M.A."/>
            <person name="Marcet-Houben M."/>
            <person name="Nosek J."/>
            <person name="Gabaldon T."/>
        </authorList>
    </citation>
    <scope>NUCLEOTIDE SEQUENCE</scope>
    <source>
        <strain evidence="1">CBS6341</strain>
    </source>
</reference>
<keyword evidence="2" id="KW-1185">Reference proteome</keyword>
<name>A0A9P8PLD5_9ASCO</name>
<accession>A0A9P8PLD5</accession>
<dbReference type="EMBL" id="JAEUBF010000949">
    <property type="protein sequence ID" value="KAH3673635.1"/>
    <property type="molecule type" value="Genomic_DNA"/>
</dbReference>
<proteinExistence type="predicted"/>
<evidence type="ECO:0000313" key="2">
    <source>
        <dbReference type="Proteomes" id="UP000769528"/>
    </source>
</evidence>